<evidence type="ECO:0000259" key="9">
    <source>
        <dbReference type="PROSITE" id="PS50109"/>
    </source>
</evidence>
<keyword evidence="4" id="KW-0808">Transferase</keyword>
<evidence type="ECO:0000256" key="6">
    <source>
        <dbReference type="ARBA" id="ARBA00022777"/>
    </source>
</evidence>
<dbReference type="NCBIfam" id="TIGR00229">
    <property type="entry name" value="sensory_box"/>
    <property type="match status" value="1"/>
</dbReference>
<dbReference type="Gene3D" id="3.30.450.20">
    <property type="entry name" value="PAS domain"/>
    <property type="match status" value="1"/>
</dbReference>
<dbReference type="EC" id="2.7.13.3" evidence="2"/>
<keyword evidence="7" id="KW-0067">ATP-binding</keyword>
<reference evidence="11 12" key="1">
    <citation type="submission" date="2019-12" db="EMBL/GenBank/DDBJ databases">
        <title>Comparative genomics gives insights into the taxonomy of the Azoarcus-Aromatoleum group and reveals separate origins of nif in the plant-associated Azoarcus and non-plant-associated Aromatoleum sub-groups.</title>
        <authorList>
            <person name="Lafos M."/>
            <person name="Maluk M."/>
            <person name="Batista M."/>
            <person name="Junghare M."/>
            <person name="Carmona M."/>
            <person name="Faoro H."/>
            <person name="Cruz L.M."/>
            <person name="Battistoni F."/>
            <person name="De Souza E."/>
            <person name="Pedrosa F."/>
            <person name="Chen W.-M."/>
            <person name="Poole P.S."/>
            <person name="Dixon R.A."/>
            <person name="James E.K."/>
        </authorList>
    </citation>
    <scope>NUCLEOTIDE SEQUENCE [LARGE SCALE GENOMIC DNA]</scope>
    <source>
        <strain evidence="11 12">ToN1</strain>
    </source>
</reference>
<keyword evidence="6" id="KW-0418">Kinase</keyword>
<dbReference type="Proteomes" id="UP000652074">
    <property type="component" value="Unassembled WGS sequence"/>
</dbReference>
<evidence type="ECO:0000313" key="12">
    <source>
        <dbReference type="Proteomes" id="UP000652074"/>
    </source>
</evidence>
<keyword evidence="3" id="KW-0597">Phosphoprotein</keyword>
<dbReference type="Pfam" id="PF02518">
    <property type="entry name" value="HATPase_c"/>
    <property type="match status" value="1"/>
</dbReference>
<dbReference type="PANTHER" id="PTHR24421:SF10">
    <property type="entry name" value="NITRATE_NITRITE SENSOR PROTEIN NARQ"/>
    <property type="match status" value="1"/>
</dbReference>
<comment type="caution">
    <text evidence="11">The sequence shown here is derived from an EMBL/GenBank/DDBJ whole genome shotgun (WGS) entry which is preliminary data.</text>
</comment>
<evidence type="ECO:0000256" key="8">
    <source>
        <dbReference type="ARBA" id="ARBA00023012"/>
    </source>
</evidence>
<evidence type="ECO:0000256" key="7">
    <source>
        <dbReference type="ARBA" id="ARBA00022840"/>
    </source>
</evidence>
<evidence type="ECO:0000256" key="5">
    <source>
        <dbReference type="ARBA" id="ARBA00022741"/>
    </source>
</evidence>
<feature type="domain" description="PAS" evidence="10">
    <location>
        <begin position="48"/>
        <end position="76"/>
    </location>
</feature>
<protein>
    <recommendedName>
        <fullName evidence="2">histidine kinase</fullName>
        <ecNumber evidence="2">2.7.13.3</ecNumber>
    </recommendedName>
</protein>
<evidence type="ECO:0000256" key="2">
    <source>
        <dbReference type="ARBA" id="ARBA00012438"/>
    </source>
</evidence>
<dbReference type="InterPro" id="IPR003594">
    <property type="entry name" value="HATPase_dom"/>
</dbReference>
<gene>
    <name evidence="11" type="ORF">GPA26_15780</name>
</gene>
<dbReference type="PANTHER" id="PTHR24421">
    <property type="entry name" value="NITRATE/NITRITE SENSOR PROTEIN NARX-RELATED"/>
    <property type="match status" value="1"/>
</dbReference>
<organism evidence="11 12">
    <name type="scientific">Aromatoleum petrolei</name>
    <dbReference type="NCBI Taxonomy" id="76116"/>
    <lineage>
        <taxon>Bacteria</taxon>
        <taxon>Pseudomonadati</taxon>
        <taxon>Pseudomonadota</taxon>
        <taxon>Betaproteobacteria</taxon>
        <taxon>Rhodocyclales</taxon>
        <taxon>Rhodocyclaceae</taxon>
        <taxon>Aromatoleum</taxon>
    </lineage>
</organism>
<keyword evidence="5" id="KW-0547">Nucleotide-binding</keyword>
<dbReference type="Pfam" id="PF08447">
    <property type="entry name" value="PAS_3"/>
    <property type="match status" value="1"/>
</dbReference>
<keyword evidence="12" id="KW-1185">Reference proteome</keyword>
<dbReference type="InterPro" id="IPR036890">
    <property type="entry name" value="HATPase_C_sf"/>
</dbReference>
<dbReference type="InterPro" id="IPR005467">
    <property type="entry name" value="His_kinase_dom"/>
</dbReference>
<sequence length="375" mass="42479">MDHPTPPTDTPSALPDRPEIEFRDIPFQGIIEQSLAGVYLVFDERFQYVNSTFAAMFGYTQEEFVGTSIRELVLPDFVGEAMEYYRLRVYEGVPSIRYFTRCRHRDGHVVHIEVHGSRVDYHGRPALAGVVIDVSDRVRRDLDLHRSRRRLRELASYLNRSREELRGQLAREVHDVLGGMLSSIKLDVFRIQRRSTDPALAEIHEITEELLPLIQDTIDTARQISDELRPRMLDTLGLVAAIRSELQAFGRRNEVLVGFTVEGGEPELSAEAATQCFRVFQEALTNIGRHAQAETVEVRVRSRDGRFEMQVRDDGKGIDRPSMREGSIGMLSMAERARNIGGSLYVHARAGGGTVVLLAVPGYMGRRSNDRTSDR</sequence>
<evidence type="ECO:0000259" key="10">
    <source>
        <dbReference type="PROSITE" id="PS50112"/>
    </source>
</evidence>
<dbReference type="CDD" id="cd00130">
    <property type="entry name" value="PAS"/>
    <property type="match status" value="1"/>
</dbReference>
<dbReference type="SUPFAM" id="SSF55785">
    <property type="entry name" value="PYP-like sensor domain (PAS domain)"/>
    <property type="match status" value="1"/>
</dbReference>
<dbReference type="RefSeq" id="WP_210147960.1">
    <property type="nucleotide sequence ID" value="NZ_CP059560.1"/>
</dbReference>
<dbReference type="EMBL" id="WTVR01000031">
    <property type="protein sequence ID" value="NMF89927.1"/>
    <property type="molecule type" value="Genomic_DNA"/>
</dbReference>
<dbReference type="PROSITE" id="PS50112">
    <property type="entry name" value="PAS"/>
    <property type="match status" value="1"/>
</dbReference>
<evidence type="ECO:0000256" key="4">
    <source>
        <dbReference type="ARBA" id="ARBA00022679"/>
    </source>
</evidence>
<dbReference type="InterPro" id="IPR050482">
    <property type="entry name" value="Sensor_HK_TwoCompSys"/>
</dbReference>
<dbReference type="Gene3D" id="3.30.565.10">
    <property type="entry name" value="Histidine kinase-like ATPase, C-terminal domain"/>
    <property type="match status" value="1"/>
</dbReference>
<proteinExistence type="predicted"/>
<feature type="domain" description="Histidine kinase" evidence="9">
    <location>
        <begin position="168"/>
        <end position="364"/>
    </location>
</feature>
<evidence type="ECO:0000256" key="1">
    <source>
        <dbReference type="ARBA" id="ARBA00000085"/>
    </source>
</evidence>
<accession>A0ABX1MPP3</accession>
<dbReference type="Pfam" id="PF07730">
    <property type="entry name" value="HisKA_3"/>
    <property type="match status" value="1"/>
</dbReference>
<dbReference type="PROSITE" id="PS50109">
    <property type="entry name" value="HIS_KIN"/>
    <property type="match status" value="1"/>
</dbReference>
<dbReference type="Gene3D" id="1.20.5.1930">
    <property type="match status" value="1"/>
</dbReference>
<evidence type="ECO:0000256" key="3">
    <source>
        <dbReference type="ARBA" id="ARBA00022553"/>
    </source>
</evidence>
<dbReference type="CDD" id="cd16917">
    <property type="entry name" value="HATPase_UhpB-NarQ-NarX-like"/>
    <property type="match status" value="1"/>
</dbReference>
<dbReference type="SUPFAM" id="SSF55874">
    <property type="entry name" value="ATPase domain of HSP90 chaperone/DNA topoisomerase II/histidine kinase"/>
    <property type="match status" value="1"/>
</dbReference>
<dbReference type="InterPro" id="IPR000014">
    <property type="entry name" value="PAS"/>
</dbReference>
<name>A0ABX1MPP3_9RHOO</name>
<evidence type="ECO:0000313" key="11">
    <source>
        <dbReference type="EMBL" id="NMF89927.1"/>
    </source>
</evidence>
<comment type="catalytic activity">
    <reaction evidence="1">
        <text>ATP + protein L-histidine = ADP + protein N-phospho-L-histidine.</text>
        <dbReference type="EC" id="2.7.13.3"/>
    </reaction>
</comment>
<dbReference type="InterPro" id="IPR011712">
    <property type="entry name" value="Sig_transdc_His_kin_sub3_dim/P"/>
</dbReference>
<dbReference type="SMART" id="SM00387">
    <property type="entry name" value="HATPase_c"/>
    <property type="match status" value="1"/>
</dbReference>
<keyword evidence="8" id="KW-0902">Two-component regulatory system</keyword>
<dbReference type="SMART" id="SM00091">
    <property type="entry name" value="PAS"/>
    <property type="match status" value="1"/>
</dbReference>
<dbReference type="InterPro" id="IPR013655">
    <property type="entry name" value="PAS_fold_3"/>
</dbReference>
<dbReference type="InterPro" id="IPR035965">
    <property type="entry name" value="PAS-like_dom_sf"/>
</dbReference>